<dbReference type="GO" id="GO:0070840">
    <property type="term" value="F:dynein complex binding"/>
    <property type="evidence" value="ECO:0007669"/>
    <property type="project" value="InterPro"/>
</dbReference>
<evidence type="ECO:0000313" key="7">
    <source>
        <dbReference type="EMBL" id="ELK34688.1"/>
    </source>
</evidence>
<keyword evidence="1" id="KW-0963">Cytoplasm</keyword>
<evidence type="ECO:0000256" key="5">
    <source>
        <dbReference type="ARBA" id="ARBA00030565"/>
    </source>
</evidence>
<sequence length="482" mass="52553">MASQDKDVGPSLPSPWASQMGPWEAILEAVREHLPSLDSDSSLSDCGEEDLFIYQRNQTTLIPDLSEELAEDPDGAWVAPANRSPPEVSGMQAPGNLLAEQGMGPLVVPVEFSAEPWGEWNVRMKEGKDPGQPLESGGESSSLRMPEETPTWQEGDLGDMSFNTKGSPSPPWGPQGEATLCLSEEDLRMDPNAVPCVQKGSDSANRRTLRKERRKMIERDLLHKVTWGARGPTCSDHSQVKETPCESASTGPRPGTSSQGPREGLPVLSLEPLEEWDLDHILQSLAGQEDDRGDGAPRGVWWAADHFQGPDHAEPSAQDRLMEQLTLLCAKQFRASSSAWKVPADMRPDNEQLEARSRCALVELSQRRQRNPAEPPTIFLDLRPTEPSDQGALESFSSGSSSSSSSSDSEEAGEEETAARRDWQGPGGLWDCTGKSQLLQQLRAFRKGMAQPQWPANKVPRSKKAPEDPAGSGAGRKQPVTL</sequence>
<organism evidence="7 8">
    <name type="scientific">Myotis davidii</name>
    <name type="common">David's myotis</name>
    <dbReference type="NCBI Taxonomy" id="225400"/>
    <lineage>
        <taxon>Eukaryota</taxon>
        <taxon>Metazoa</taxon>
        <taxon>Chordata</taxon>
        <taxon>Craniata</taxon>
        <taxon>Vertebrata</taxon>
        <taxon>Euteleostomi</taxon>
        <taxon>Mammalia</taxon>
        <taxon>Eutheria</taxon>
        <taxon>Laurasiatheria</taxon>
        <taxon>Chiroptera</taxon>
        <taxon>Yangochiroptera</taxon>
        <taxon>Vespertilionidae</taxon>
        <taxon>Myotis</taxon>
    </lineage>
</organism>
<dbReference type="GO" id="GO:0120293">
    <property type="term" value="C:dynein axonemal particle"/>
    <property type="evidence" value="ECO:0007669"/>
    <property type="project" value="UniProtKB-SubCell"/>
</dbReference>
<feature type="region of interest" description="Disordered" evidence="6">
    <location>
        <begin position="71"/>
        <end position="97"/>
    </location>
</feature>
<feature type="compositionally biased region" description="Polar residues" evidence="6">
    <location>
        <begin position="246"/>
        <end position="260"/>
    </location>
</feature>
<name>L5MAC3_MYODS</name>
<comment type="subcellular location">
    <subcellularLocation>
        <location evidence="3">Dynein axonemal particle</location>
    </subcellularLocation>
</comment>
<proteinExistence type="predicted"/>
<dbReference type="PANTHER" id="PTHR35977:SF1">
    <property type="entry name" value="DYNEIN AXONEMAL ASSEMBLY FACTOR 8"/>
    <property type="match status" value="1"/>
</dbReference>
<evidence type="ECO:0000256" key="6">
    <source>
        <dbReference type="SAM" id="MobiDB-lite"/>
    </source>
</evidence>
<feature type="compositionally biased region" description="Low complexity" evidence="6">
    <location>
        <begin position="394"/>
        <end position="407"/>
    </location>
</feature>
<dbReference type="EMBL" id="KB102866">
    <property type="protein sequence ID" value="ELK34688.1"/>
    <property type="molecule type" value="Genomic_DNA"/>
</dbReference>
<protein>
    <recommendedName>
        <fullName evidence="4">Dynein axonemal assembly factor 8</fullName>
    </recommendedName>
    <alternativeName>
        <fullName evidence="5">Dynein axonemal-associated protein 1</fullName>
    </alternativeName>
</protein>
<reference evidence="8" key="1">
    <citation type="journal article" date="2013" name="Science">
        <title>Comparative analysis of bat genomes provides insight into the evolution of flight and immunity.</title>
        <authorList>
            <person name="Zhang G."/>
            <person name="Cowled C."/>
            <person name="Shi Z."/>
            <person name="Huang Z."/>
            <person name="Bishop-Lilly K.A."/>
            <person name="Fang X."/>
            <person name="Wynne J.W."/>
            <person name="Xiong Z."/>
            <person name="Baker M.L."/>
            <person name="Zhao W."/>
            <person name="Tachedjian M."/>
            <person name="Zhu Y."/>
            <person name="Zhou P."/>
            <person name="Jiang X."/>
            <person name="Ng J."/>
            <person name="Yang L."/>
            <person name="Wu L."/>
            <person name="Xiao J."/>
            <person name="Feng Y."/>
            <person name="Chen Y."/>
            <person name="Sun X."/>
            <person name="Zhang Y."/>
            <person name="Marsh G.A."/>
            <person name="Crameri G."/>
            <person name="Broder C.C."/>
            <person name="Frey K.G."/>
            <person name="Wang L.F."/>
            <person name="Wang J."/>
        </authorList>
    </citation>
    <scope>NUCLEOTIDE SEQUENCE [LARGE SCALE GENOMIC DNA]</scope>
</reference>
<feature type="region of interest" description="Disordered" evidence="6">
    <location>
        <begin position="225"/>
        <end position="269"/>
    </location>
</feature>
<keyword evidence="8" id="KW-1185">Reference proteome</keyword>
<comment type="function">
    <text evidence="2">In cyliated cells, dynein axonemal particle-specific protein required for deployment of ODA to the axoneme. Interacts with outer dynein arm (ODA) subunits.</text>
</comment>
<feature type="region of interest" description="Disordered" evidence="6">
    <location>
        <begin position="364"/>
        <end position="482"/>
    </location>
</feature>
<feature type="region of interest" description="Disordered" evidence="6">
    <location>
        <begin position="125"/>
        <end position="178"/>
    </location>
</feature>
<dbReference type="PANTHER" id="PTHR35977">
    <property type="entry name" value="CHROMOSOME 16 OPEN READING FRAME 71"/>
    <property type="match status" value="1"/>
</dbReference>
<evidence type="ECO:0000256" key="4">
    <source>
        <dbReference type="ARBA" id="ARBA00024428"/>
    </source>
</evidence>
<dbReference type="AlphaFoldDB" id="L5MAC3"/>
<evidence type="ECO:0000256" key="1">
    <source>
        <dbReference type="ARBA" id="ARBA00022490"/>
    </source>
</evidence>
<dbReference type="Pfam" id="PF15773">
    <property type="entry name" value="DAAP1"/>
    <property type="match status" value="1"/>
</dbReference>
<feature type="region of interest" description="Disordered" evidence="6">
    <location>
        <begin position="284"/>
        <end position="319"/>
    </location>
</feature>
<dbReference type="Proteomes" id="UP000010556">
    <property type="component" value="Unassembled WGS sequence"/>
</dbReference>
<gene>
    <name evidence="7" type="ORF">MDA_GLEAN10009619</name>
</gene>
<accession>L5MAC3</accession>
<evidence type="ECO:0000256" key="3">
    <source>
        <dbReference type="ARBA" id="ARBA00024190"/>
    </source>
</evidence>
<evidence type="ECO:0000256" key="2">
    <source>
        <dbReference type="ARBA" id="ARBA00024177"/>
    </source>
</evidence>
<dbReference type="InterPro" id="IPR031531">
    <property type="entry name" value="DNAAF8"/>
</dbReference>
<evidence type="ECO:0000313" key="8">
    <source>
        <dbReference type="Proteomes" id="UP000010556"/>
    </source>
</evidence>
<dbReference type="eggNOG" id="ENOG502SAQ4">
    <property type="taxonomic scope" value="Eukaryota"/>
</dbReference>